<protein>
    <recommendedName>
        <fullName evidence="2">Gelsolin-like domain-containing protein</fullName>
    </recommendedName>
</protein>
<gene>
    <name evidence="1" type="ORF">LCGC14_1331400</name>
</gene>
<comment type="caution">
    <text evidence="1">The sequence shown here is derived from an EMBL/GenBank/DDBJ whole genome shotgun (WGS) entry which is preliminary data.</text>
</comment>
<evidence type="ECO:0000313" key="1">
    <source>
        <dbReference type="EMBL" id="KKM81279.1"/>
    </source>
</evidence>
<sequence>MAQVFLINPDGTTTEITSVGSIKDILKTDECYVLVADDIRKVFLWKGLKSSVRSKFIGARISQEIRGQVGMHYGVVPFDEADEDPEFIKIIGGRTEAGIAQEIKHEEETVSPPGHPLRGKNVFGTPKPAEGMNIAGSMDRQMQNNGPLYRGEGSMGSYTATQDEIQVDFQDIMKRLEEIAIPSGYERELIIIGNHAYSVVEKVQQFLGKKQVTKEISKVGAIPEGIFWAESYSPRILSEGGKILAIEFLKQTGQNSKPVAAKSKRELLKEQIKEQLES</sequence>
<dbReference type="SUPFAM" id="SSF55753">
    <property type="entry name" value="Actin depolymerizing proteins"/>
    <property type="match status" value="1"/>
</dbReference>
<dbReference type="Gene3D" id="3.40.20.10">
    <property type="entry name" value="Severin"/>
    <property type="match status" value="1"/>
</dbReference>
<accession>A0A0F9KGJ8</accession>
<dbReference type="AlphaFoldDB" id="A0A0F9KGJ8"/>
<dbReference type="EMBL" id="LAZR01008046">
    <property type="protein sequence ID" value="KKM81279.1"/>
    <property type="molecule type" value="Genomic_DNA"/>
</dbReference>
<dbReference type="InterPro" id="IPR029006">
    <property type="entry name" value="ADF-H/Gelsolin-like_dom_sf"/>
</dbReference>
<evidence type="ECO:0008006" key="2">
    <source>
        <dbReference type="Google" id="ProtNLM"/>
    </source>
</evidence>
<reference evidence="1" key="1">
    <citation type="journal article" date="2015" name="Nature">
        <title>Complex archaea that bridge the gap between prokaryotes and eukaryotes.</title>
        <authorList>
            <person name="Spang A."/>
            <person name="Saw J.H."/>
            <person name="Jorgensen S.L."/>
            <person name="Zaremba-Niedzwiedzka K."/>
            <person name="Martijn J."/>
            <person name="Lind A.E."/>
            <person name="van Eijk R."/>
            <person name="Schleper C."/>
            <person name="Guy L."/>
            <person name="Ettema T.J."/>
        </authorList>
    </citation>
    <scope>NUCLEOTIDE SEQUENCE</scope>
</reference>
<name>A0A0F9KGJ8_9ZZZZ</name>
<organism evidence="1">
    <name type="scientific">marine sediment metagenome</name>
    <dbReference type="NCBI Taxonomy" id="412755"/>
    <lineage>
        <taxon>unclassified sequences</taxon>
        <taxon>metagenomes</taxon>
        <taxon>ecological metagenomes</taxon>
    </lineage>
</organism>
<proteinExistence type="predicted"/>